<dbReference type="PANTHER" id="PTHR31983:SF0">
    <property type="entry name" value="GLUCAN ENDO-1,3-BETA-D-GLUCOSIDASE 2"/>
    <property type="match status" value="1"/>
</dbReference>
<dbReference type="InterPro" id="IPR005200">
    <property type="entry name" value="Endo-beta-glucanase"/>
</dbReference>
<evidence type="ECO:0000256" key="10">
    <source>
        <dbReference type="SAM" id="SignalP"/>
    </source>
</evidence>
<feature type="compositionally biased region" description="Low complexity" evidence="9">
    <location>
        <begin position="1671"/>
        <end position="1682"/>
    </location>
</feature>
<dbReference type="GO" id="GO:0071555">
    <property type="term" value="P:cell wall organization"/>
    <property type="evidence" value="ECO:0007669"/>
    <property type="project" value="UniProtKB-KW"/>
</dbReference>
<dbReference type="InterPro" id="IPR008979">
    <property type="entry name" value="Galactose-bd-like_sf"/>
</dbReference>
<dbReference type="PROSITE" id="PS52008">
    <property type="entry name" value="GH81"/>
    <property type="match status" value="1"/>
</dbReference>
<dbReference type="PANTHER" id="PTHR31983">
    <property type="entry name" value="ENDO-1,3(4)-BETA-GLUCANASE 1"/>
    <property type="match status" value="1"/>
</dbReference>
<dbReference type="GO" id="GO:0000272">
    <property type="term" value="P:polysaccharide catabolic process"/>
    <property type="evidence" value="ECO:0007669"/>
    <property type="project" value="UniProtKB-KW"/>
</dbReference>
<protein>
    <recommendedName>
        <fullName evidence="3">glucan endo-1,3-beta-D-glucosidase</fullName>
        <ecNumber evidence="3">3.2.1.39</ecNumber>
    </recommendedName>
</protein>
<dbReference type="Pfam" id="PF00754">
    <property type="entry name" value="F5_F8_type_C"/>
    <property type="match status" value="2"/>
</dbReference>
<feature type="domain" description="F5/8 type C" evidence="11">
    <location>
        <begin position="1524"/>
        <end position="1660"/>
    </location>
</feature>
<keyword evidence="4" id="KW-0378">Hydrolase</keyword>
<dbReference type="Pfam" id="PF17652">
    <property type="entry name" value="Glyco_hydro81C"/>
    <property type="match status" value="1"/>
</dbReference>
<dbReference type="RefSeq" id="WP_143757232.1">
    <property type="nucleotide sequence ID" value="NZ_MDJY01000023.1"/>
</dbReference>
<feature type="domain" description="F5/8 type C" evidence="11">
    <location>
        <begin position="1296"/>
        <end position="1428"/>
    </location>
</feature>
<keyword evidence="8" id="KW-0624">Polysaccharide degradation</keyword>
<comment type="catalytic activity">
    <reaction evidence="1">
        <text>Hydrolysis of (1-&gt;3)-beta-D-glucosidic linkages in (1-&gt;3)-beta-D-glucans.</text>
        <dbReference type="EC" id="3.2.1.39"/>
    </reaction>
</comment>
<comment type="caution">
    <text evidence="12">The sequence shown here is derived from an EMBL/GenBank/DDBJ whole genome shotgun (WGS) entry which is preliminary data.</text>
</comment>
<dbReference type="InterPro" id="IPR000421">
    <property type="entry name" value="FA58C"/>
</dbReference>
<dbReference type="EC" id="3.2.1.39" evidence="3"/>
<evidence type="ECO:0000259" key="11">
    <source>
        <dbReference type="PROSITE" id="PS50022"/>
    </source>
</evidence>
<keyword evidence="5" id="KW-0119">Carbohydrate metabolism</keyword>
<feature type="domain" description="F5/8 type C" evidence="11">
    <location>
        <begin position="1662"/>
        <end position="1792"/>
    </location>
</feature>
<dbReference type="Gene3D" id="2.70.98.30">
    <property type="entry name" value="Golgi alpha-mannosidase II, domain 4"/>
    <property type="match status" value="1"/>
</dbReference>
<name>A0A251YQE9_9MICO</name>
<dbReference type="Proteomes" id="UP000195011">
    <property type="component" value="Unassembled WGS sequence"/>
</dbReference>
<dbReference type="GO" id="GO:0052861">
    <property type="term" value="F:endo-1,3(4)-beta-glucanase activity"/>
    <property type="evidence" value="ECO:0007669"/>
    <property type="project" value="InterPro"/>
</dbReference>
<feature type="region of interest" description="Disordered" evidence="9">
    <location>
        <begin position="1671"/>
        <end position="1697"/>
    </location>
</feature>
<keyword evidence="7" id="KW-0961">Cell wall biogenesis/degradation</keyword>
<organism evidence="12 13">
    <name type="scientific">Clavibacter michiganensis</name>
    <dbReference type="NCBI Taxonomy" id="28447"/>
    <lineage>
        <taxon>Bacteria</taxon>
        <taxon>Bacillati</taxon>
        <taxon>Actinomycetota</taxon>
        <taxon>Actinomycetes</taxon>
        <taxon>Micrococcales</taxon>
        <taxon>Microbacteriaceae</taxon>
        <taxon>Clavibacter</taxon>
    </lineage>
</organism>
<accession>A0A251YQE9</accession>
<feature type="region of interest" description="Disordered" evidence="9">
    <location>
        <begin position="1307"/>
        <end position="1333"/>
    </location>
</feature>
<dbReference type="InterPro" id="IPR040720">
    <property type="entry name" value="GH81_C"/>
</dbReference>
<evidence type="ECO:0000256" key="9">
    <source>
        <dbReference type="SAM" id="MobiDB-lite"/>
    </source>
</evidence>
<dbReference type="Pfam" id="PF22633">
    <property type="entry name" value="F5_F8_type_C_2"/>
    <property type="match status" value="1"/>
</dbReference>
<reference evidence="12 13" key="1">
    <citation type="submission" date="2016-08" db="EMBL/GenBank/DDBJ databases">
        <title>Genome sequence of Clavibacter michiganensis spp strain CFBP8017.</title>
        <authorList>
            <person name="Thapa S.P."/>
            <person name="Coaker G."/>
            <person name="Jacques M.-A."/>
        </authorList>
    </citation>
    <scope>NUCLEOTIDE SEQUENCE [LARGE SCALE GENOMIC DNA]</scope>
    <source>
        <strain evidence="12">CFBP8017</strain>
    </source>
</reference>
<dbReference type="GO" id="GO:0042973">
    <property type="term" value="F:glucan endo-1,3-beta-D-glucosidase activity"/>
    <property type="evidence" value="ECO:0007669"/>
    <property type="project" value="UniProtKB-EC"/>
</dbReference>
<evidence type="ECO:0000256" key="4">
    <source>
        <dbReference type="ARBA" id="ARBA00022801"/>
    </source>
</evidence>
<dbReference type="SUPFAM" id="SSF49785">
    <property type="entry name" value="Galactose-binding domain-like"/>
    <property type="match status" value="3"/>
</dbReference>
<evidence type="ECO:0000313" key="13">
    <source>
        <dbReference type="Proteomes" id="UP000195011"/>
    </source>
</evidence>
<evidence type="ECO:0000256" key="7">
    <source>
        <dbReference type="ARBA" id="ARBA00023316"/>
    </source>
</evidence>
<keyword evidence="6" id="KW-0326">Glycosidase</keyword>
<dbReference type="PROSITE" id="PS50022">
    <property type="entry name" value="FA58C_3"/>
    <property type="match status" value="3"/>
</dbReference>
<comment type="similarity">
    <text evidence="2">Belongs to the glycosyl hydrolase 81 family.</text>
</comment>
<evidence type="ECO:0000256" key="3">
    <source>
        <dbReference type="ARBA" id="ARBA00012780"/>
    </source>
</evidence>
<dbReference type="EMBL" id="MDJY01000023">
    <property type="protein sequence ID" value="OUE26389.1"/>
    <property type="molecule type" value="Genomic_DNA"/>
</dbReference>
<proteinExistence type="inferred from homology"/>
<evidence type="ECO:0000256" key="2">
    <source>
        <dbReference type="ARBA" id="ARBA00010730"/>
    </source>
</evidence>
<evidence type="ECO:0000256" key="5">
    <source>
        <dbReference type="ARBA" id="ARBA00023277"/>
    </source>
</evidence>
<evidence type="ECO:0000256" key="6">
    <source>
        <dbReference type="ARBA" id="ARBA00023295"/>
    </source>
</evidence>
<dbReference type="Gene3D" id="2.60.40.1080">
    <property type="match status" value="1"/>
</dbReference>
<evidence type="ECO:0000313" key="12">
    <source>
        <dbReference type="EMBL" id="OUE26389.1"/>
    </source>
</evidence>
<keyword evidence="10" id="KW-0732">Signal</keyword>
<gene>
    <name evidence="12" type="ORF">BFL36_04070</name>
</gene>
<sequence length="1792" mass="188649">MIRPTSPPVLRVSAALVTVAMAALTLTVAAPAAPVASAAVAADPGASTPVPVGAGSYAASPPKSLDRPGHDVSAVVDKELYIDPSMRGEPVPTNTWWSDLLVSRYSGNLWADPFVVSNTELGTRVAYPTEWNDQGTSMLDDSAIQVQGSVPPQPDPSDIDMAGFEEAAFPAAWTSTGNAFATPTAGTAAGQTTVEGYLGKGLVNSFTSAEGDGAMGTLTSPEFTVDRDFISLLVGGGAHPGRTEARLVIDGATVASATGEQSERLRWVTWDVTAHAGQRARIQIVDDMPAGWAHVLVDQIVRTDAPEGIGDRFGTAFRAMQADALRWGDWNVSWRMRQSATRYMDVTLARGTPYAWFEFEGVVPRISVGAGATFAAADGTPLRFPATVDAFTITQDDRAFGVHAPHGSSFDLSGDTIEATLAADYLVVSALPATGADLDDMSAHAFAIPRDTTMEHEYSVERAEVVETYAVETDALQGTDLDTVQGWLPHTYNSTTTDIDYAPATYATPRGLMRTAVGHGGWQVTYPFTGITPVAPAPQGTGRAHDYDAAVMEDFVRGYAERTQYGGDTYWGGKDVLQLAEYMTMAKQIGDTASYEKLKASLTTALDDWFTYAPGENERFFARYDTWKALIGFGDSYGSHEFTDNHFHYGYFTLAAGLLAFEDAEWAAEYGPMATLVAKQYANWDREDEDFPYLRTFDVFEGHSYAGGYSSGGGNNQESSSEAIQSWAGLFLLGSALGDAEMQATGAMGYVTERAAVMDYYLDYNGNPDAAHGTGVGVFPDAYAHSTTGILGDSGQAFATYFSGDPAWIYGIQWMPTGPWLNYLGWDRGFSESLLDDMFEERAPINGRWAEDEIEGLLGLAAKQAAGTGTWYGAVVTKSPTDSVNTLKDVVRKAYLNNPAYTSAKVAANPLFDAATGELRFTVDAEDRPMFPDEHWTPGSLPAGFAPATPPADRPDADPDEWAQGWDLFDYLSTDYVVDPDVQRGLHAYDVSGYESGVDTAQAAGVYSRMGDALGNVVLGMTAQSDPDFYADMHAELSKTGDPVVTSDSMAGAVYYNAMANRSLGSEVLTRHVANPTSQVYYDAATKAYSYAVFNGTDAQAGYDVYDGDAVIGTIQVPPHTMVQHHLDAELDRIVVTAPDSARTVQRGDSLRFTAVGYDQYGATIPIDDLRWSVDGGGSIDADGTFTATEDADPITVTAASGSTTAGYELRVAPRPVLSNLAVSPGFVRVTEGGTAPFSATGLDQYGDPIGTGPVSWETTADAGVDAAGVLSARAPGAGYVRASADGASGTSVVAVIAPGTDIARGKPVAASSSDGANTAEAAVDGSSGTRWESAHGAGAQWLRVDLGAPHDISSVHVGWEAAAAAEYGIQVADDADGPWTTVRTVSKSAATADDVAVEATGRYVRILGLERLTGYGYSIWDLGVTGTPSASAIDTTELLVTPQDATVVSGREVGFAAWAFDSAGNGGRIAAPFAAEGGTIAADGTYTAGATAGRFPVSVEFDGVRGGSTVTVRANGDGGSGQPEVPAPGALADVAYGKDVTASSTENAGTPAAFAVDGSPTSRWASAARDDAWIEVDLGSVATIARIDLEWEAAYGSGYLLQTRATADDDWETVVTESAGDGGHDSHAVDARARFVRMTGVERATPYGYSLRGLSVWSADGAVSARNLAEGAEATATSEEAPGTRAGNAVDGDPASRWASEASDDQSITVDLGRAAEITTVAVRWEAAHAAEYRIEGATRAEGPFTTLATETAGAGGTETFDVRGEYRFIRVQGVERATPYGYSIHEIVVR</sequence>
<dbReference type="Gene3D" id="2.60.120.260">
    <property type="entry name" value="Galactose-binding domain-like"/>
    <property type="match status" value="3"/>
</dbReference>
<feature type="chain" id="PRO_5038883573" description="glucan endo-1,3-beta-D-glucosidase" evidence="10">
    <location>
        <begin position="23"/>
        <end position="1792"/>
    </location>
</feature>
<evidence type="ECO:0000256" key="8">
    <source>
        <dbReference type="ARBA" id="ARBA00023326"/>
    </source>
</evidence>
<evidence type="ECO:0000256" key="1">
    <source>
        <dbReference type="ARBA" id="ARBA00000382"/>
    </source>
</evidence>
<feature type="signal peptide" evidence="10">
    <location>
        <begin position="1"/>
        <end position="22"/>
    </location>
</feature>